<dbReference type="SMART" id="SM00028">
    <property type="entry name" value="TPR"/>
    <property type="match status" value="3"/>
</dbReference>
<dbReference type="Proteomes" id="UP000007845">
    <property type="component" value="Chromosome"/>
</dbReference>
<dbReference type="AlphaFoldDB" id="F0JJ16"/>
<protein>
    <submittedName>
        <fullName evidence="3">Tetratricopeptide TPR_1 repeat-containing protein</fullName>
    </submittedName>
</protein>
<dbReference type="HOGENOM" id="CLU_069326_1_0_7"/>
<keyword evidence="4" id="KW-1185">Reference proteome</keyword>
<feature type="region of interest" description="Disordered" evidence="2">
    <location>
        <begin position="1"/>
        <end position="27"/>
    </location>
</feature>
<keyword evidence="1" id="KW-0802">TPR repeat</keyword>
<dbReference type="Gene3D" id="1.25.40.10">
    <property type="entry name" value="Tetratricopeptide repeat domain"/>
    <property type="match status" value="1"/>
</dbReference>
<dbReference type="Pfam" id="PF13432">
    <property type="entry name" value="TPR_16"/>
    <property type="match status" value="1"/>
</dbReference>
<dbReference type="SUPFAM" id="SSF48452">
    <property type="entry name" value="TPR-like"/>
    <property type="match status" value="1"/>
</dbReference>
<feature type="repeat" description="TPR" evidence="1">
    <location>
        <begin position="158"/>
        <end position="191"/>
    </location>
</feature>
<dbReference type="RefSeq" id="WP_014323341.1">
    <property type="nucleotide sequence ID" value="NC_016803.1"/>
</dbReference>
<dbReference type="SMR" id="F0JJ16"/>
<name>F0JJ16_9BACT</name>
<dbReference type="InterPro" id="IPR019734">
    <property type="entry name" value="TPR_rpt"/>
</dbReference>
<dbReference type="KEGG" id="ddn:DND132_2712"/>
<dbReference type="STRING" id="641491.DND132_2712"/>
<accession>F0JJ16</accession>
<evidence type="ECO:0000256" key="1">
    <source>
        <dbReference type="PROSITE-ProRule" id="PRU00339"/>
    </source>
</evidence>
<dbReference type="PROSITE" id="PS50005">
    <property type="entry name" value="TPR"/>
    <property type="match status" value="1"/>
</dbReference>
<reference evidence="3 4" key="1">
    <citation type="journal article" date="2011" name="J. Bacteriol.">
        <title>Genome sequence of the mercury-methylating strain Desulfovibrio desulfuricans ND132.</title>
        <authorList>
            <person name="Brown S.D."/>
            <person name="Gilmour C.C."/>
            <person name="Kucken A.M."/>
            <person name="Wall J.D."/>
            <person name="Elias D.A."/>
            <person name="Brandt C.C."/>
            <person name="Podar M."/>
            <person name="Chertkov O."/>
            <person name="Held B."/>
            <person name="Bruce D.C."/>
            <person name="Detter J.C."/>
            <person name="Tapia R."/>
            <person name="Han C.S."/>
            <person name="Goodwin L.A."/>
            <person name="Cheng J.F."/>
            <person name="Pitluck S."/>
            <person name="Woyke T."/>
            <person name="Mikhailova N."/>
            <person name="Ivanova N.N."/>
            <person name="Han J."/>
            <person name="Lucas S."/>
            <person name="Lapidus A.L."/>
            <person name="Land M.L."/>
            <person name="Hauser L.J."/>
            <person name="Palumbo A.V."/>
        </authorList>
    </citation>
    <scope>NUCLEOTIDE SEQUENCE [LARGE SCALE GENOMIC DNA]</scope>
    <source>
        <strain evidence="3 4">ND132</strain>
    </source>
</reference>
<gene>
    <name evidence="3" type="ORF">DND132_2712</name>
</gene>
<dbReference type="eggNOG" id="COG0457">
    <property type="taxonomic scope" value="Bacteria"/>
</dbReference>
<dbReference type="EMBL" id="CP003220">
    <property type="protein sequence ID" value="EGB15915.1"/>
    <property type="molecule type" value="Genomic_DNA"/>
</dbReference>
<dbReference type="Pfam" id="PF13176">
    <property type="entry name" value="TPR_7"/>
    <property type="match status" value="1"/>
</dbReference>
<sequence>MNPDEPLTLGRPGKAKPHATGAPRRAAVPADVRVARISGAFSSQVVALVGTGTTRRKVVQKAFWFAEEAEPGPDGARTVLVQPLNNQNVPSGDKQPVPLPDFLHDYSPELEYYQAEVYPRMRELKETLTRAEKQRGQGALYSAQFEYESALGLDEQNVRANFGLGLTYLARGDTDKAGDIFKRLVALDAAFAPEHKHLFNEFGISLRKSGLTDQAVAYYARALEITEEDENLFYNIARAHFERGDEARCRENLGRALELAPHMEVALRFLEFLDKKAG</sequence>
<organism evidence="3 4">
    <name type="scientific">Pseudodesulfovibrio mercurii</name>
    <dbReference type="NCBI Taxonomy" id="641491"/>
    <lineage>
        <taxon>Bacteria</taxon>
        <taxon>Pseudomonadati</taxon>
        <taxon>Thermodesulfobacteriota</taxon>
        <taxon>Desulfovibrionia</taxon>
        <taxon>Desulfovibrionales</taxon>
        <taxon>Desulfovibrionaceae</taxon>
    </lineage>
</organism>
<evidence type="ECO:0000313" key="3">
    <source>
        <dbReference type="EMBL" id="EGB15915.1"/>
    </source>
</evidence>
<evidence type="ECO:0000256" key="2">
    <source>
        <dbReference type="SAM" id="MobiDB-lite"/>
    </source>
</evidence>
<proteinExistence type="predicted"/>
<evidence type="ECO:0000313" key="4">
    <source>
        <dbReference type="Proteomes" id="UP000007845"/>
    </source>
</evidence>
<dbReference type="InterPro" id="IPR011990">
    <property type="entry name" value="TPR-like_helical_dom_sf"/>
</dbReference>